<evidence type="ECO:0000256" key="1">
    <source>
        <dbReference type="ARBA" id="ARBA00022741"/>
    </source>
</evidence>
<feature type="compositionally biased region" description="Basic and acidic residues" evidence="4">
    <location>
        <begin position="1"/>
        <end position="12"/>
    </location>
</feature>
<dbReference type="Proteomes" id="UP000815677">
    <property type="component" value="Unassembled WGS sequence"/>
</dbReference>
<dbReference type="InterPro" id="IPR027417">
    <property type="entry name" value="P-loop_NTPase"/>
</dbReference>
<evidence type="ECO:0000256" key="4">
    <source>
        <dbReference type="SAM" id="MobiDB-lite"/>
    </source>
</evidence>
<feature type="compositionally biased region" description="Basic and acidic residues" evidence="4">
    <location>
        <begin position="33"/>
        <end position="51"/>
    </location>
</feature>
<gene>
    <name evidence="5" type="ORF">MCHLO_13954</name>
</gene>
<dbReference type="SUPFAM" id="SSF47895">
    <property type="entry name" value="Transducin (alpha subunit), insertion domain"/>
    <property type="match status" value="1"/>
</dbReference>
<accession>A0ABQ0M2B7</accession>
<evidence type="ECO:0000256" key="2">
    <source>
        <dbReference type="ARBA" id="ARBA00023134"/>
    </source>
</evidence>
<sequence>MARQKQPDPPDHGRRRSLSDPLSAAMLPPPNESPHERESRLQAATDAKRASDAIDDMLRHEQRNRKKNRAEVQVLLLGQSESGKSTCIKQFQLLHTPAAFHAERIAWRAVIYLNLVRSVRRILDALQPETESIDDPADEVDAYSLEPASLIISATGRPESAILGTKVPNYEGYRARLQPLIQLEDRLIRLLSSPDEDEPTHLGPWESLAPQPYTPQPHQNGRPTPTIMIPQTVQTSVPSPMNGTPPASTSSPTSSMRGSEVAIHTSTNWKKAFSLGGKAKSPKSAHSGEIEGWWEDPDDPVHILHACAPYMQEMWRDKNVRERLREKRLRLEESSGFYLNEIPRITAKKYIPTDADVLKARLKTMGVVEHTFLISSGSNRGVHWKIYDVGGARNQRQAWAPYFEDINAIIFLAPISAFDQVLAEDTRVNRVEDSLQLWQQVVSNKLLAKVNIVLFLNKCDLLQAKLEAGVRLSHHMISYGDRPNDYDSVSKYFRNKFGALHHNVTPNKERELYIHLTAVTDTRRTATIISNVRDIIIKGNLRTMKLV</sequence>
<dbReference type="InterPro" id="IPR001019">
    <property type="entry name" value="Gprotein_alpha_su"/>
</dbReference>
<proteinExistence type="predicted"/>
<protein>
    <recommendedName>
        <fullName evidence="7">G-alpha-domain-containing protein</fullName>
    </recommendedName>
</protein>
<keyword evidence="1" id="KW-0547">Nucleotide-binding</keyword>
<dbReference type="PANTHER" id="PTHR10218:SF360">
    <property type="entry name" value="GUANINE NUCLEOTIDE-BINDING PROTEIN SUBUNIT ALPHA HOMOLOG"/>
    <property type="match status" value="1"/>
</dbReference>
<dbReference type="PRINTS" id="PR00318">
    <property type="entry name" value="GPROTEINA"/>
</dbReference>
<dbReference type="Pfam" id="PF00503">
    <property type="entry name" value="G-alpha"/>
    <property type="match status" value="1"/>
</dbReference>
<feature type="region of interest" description="Disordered" evidence="4">
    <location>
        <begin position="194"/>
        <end position="259"/>
    </location>
</feature>
<dbReference type="PANTHER" id="PTHR10218">
    <property type="entry name" value="GTP-BINDING PROTEIN ALPHA SUBUNIT"/>
    <property type="match status" value="1"/>
</dbReference>
<dbReference type="SMART" id="SM00275">
    <property type="entry name" value="G_alpha"/>
    <property type="match status" value="1"/>
</dbReference>
<keyword evidence="6" id="KW-1185">Reference proteome</keyword>
<evidence type="ECO:0008006" key="7">
    <source>
        <dbReference type="Google" id="ProtNLM"/>
    </source>
</evidence>
<dbReference type="Gene3D" id="3.40.50.300">
    <property type="entry name" value="P-loop containing nucleotide triphosphate hydrolases"/>
    <property type="match status" value="2"/>
</dbReference>
<feature type="compositionally biased region" description="Polar residues" evidence="4">
    <location>
        <begin position="216"/>
        <end position="242"/>
    </location>
</feature>
<keyword evidence="3" id="KW-0807">Transducer</keyword>
<name>A0ABQ0M2B7_MYCCL</name>
<dbReference type="PROSITE" id="PS51882">
    <property type="entry name" value="G_ALPHA"/>
    <property type="match status" value="1"/>
</dbReference>
<evidence type="ECO:0000313" key="5">
    <source>
        <dbReference type="EMBL" id="GAT57415.1"/>
    </source>
</evidence>
<keyword evidence="2" id="KW-0342">GTP-binding</keyword>
<feature type="compositionally biased region" description="Low complexity" evidence="4">
    <location>
        <begin position="244"/>
        <end position="255"/>
    </location>
</feature>
<reference evidence="5" key="1">
    <citation type="submission" date="2014-09" db="EMBL/GenBank/DDBJ databases">
        <title>Genome sequence of the luminous mushroom Mycena chlorophos for searching fungal bioluminescence genes.</title>
        <authorList>
            <person name="Tanaka Y."/>
            <person name="Kasuga D."/>
            <person name="Oba Y."/>
            <person name="Hase S."/>
            <person name="Sato K."/>
            <person name="Oba Y."/>
            <person name="Sakakibara Y."/>
        </authorList>
    </citation>
    <scope>NUCLEOTIDE SEQUENCE</scope>
</reference>
<dbReference type="InterPro" id="IPR011025">
    <property type="entry name" value="GproteinA_insert"/>
</dbReference>
<evidence type="ECO:0000256" key="3">
    <source>
        <dbReference type="ARBA" id="ARBA00023224"/>
    </source>
</evidence>
<feature type="region of interest" description="Disordered" evidence="4">
    <location>
        <begin position="1"/>
        <end position="51"/>
    </location>
</feature>
<dbReference type="EMBL" id="DF849461">
    <property type="protein sequence ID" value="GAT57415.1"/>
    <property type="molecule type" value="Genomic_DNA"/>
</dbReference>
<organism evidence="5 6">
    <name type="scientific">Mycena chlorophos</name>
    <name type="common">Agaric fungus</name>
    <name type="synonym">Agaricus chlorophos</name>
    <dbReference type="NCBI Taxonomy" id="658473"/>
    <lineage>
        <taxon>Eukaryota</taxon>
        <taxon>Fungi</taxon>
        <taxon>Dikarya</taxon>
        <taxon>Basidiomycota</taxon>
        <taxon>Agaricomycotina</taxon>
        <taxon>Agaricomycetes</taxon>
        <taxon>Agaricomycetidae</taxon>
        <taxon>Agaricales</taxon>
        <taxon>Marasmiineae</taxon>
        <taxon>Mycenaceae</taxon>
        <taxon>Mycena</taxon>
    </lineage>
</organism>
<evidence type="ECO:0000313" key="6">
    <source>
        <dbReference type="Proteomes" id="UP000815677"/>
    </source>
</evidence>
<dbReference type="SUPFAM" id="SSF52540">
    <property type="entry name" value="P-loop containing nucleoside triphosphate hydrolases"/>
    <property type="match status" value="1"/>
</dbReference>